<dbReference type="AlphaFoldDB" id="A0A7S2GW86"/>
<dbReference type="InterPro" id="IPR025197">
    <property type="entry name" value="DUF4116"/>
</dbReference>
<accession>A0A7S2GW86</accession>
<proteinExistence type="predicted"/>
<reference evidence="2" key="1">
    <citation type="submission" date="2021-01" db="EMBL/GenBank/DDBJ databases">
        <authorList>
            <person name="Corre E."/>
            <person name="Pelletier E."/>
            <person name="Niang G."/>
            <person name="Scheremetjew M."/>
            <person name="Finn R."/>
            <person name="Kale V."/>
            <person name="Holt S."/>
            <person name="Cochrane G."/>
            <person name="Meng A."/>
            <person name="Brown T."/>
            <person name="Cohen L."/>
        </authorList>
    </citation>
    <scope>NUCLEOTIDE SEQUENCE</scope>
    <source>
        <strain evidence="2">CCMP826</strain>
    </source>
</reference>
<sequence>MARTKHALTHNKKDKQAVIEAAQNYPTSFNIHHAADESLWGDIDVVLAAVAANGYNFQLVPDALKDDREVVSVALTSNGCNLRFCSEEFQSDKSFVLVAVKSKGEALRWCSRDLADDKEIVRLAVDQYGGALAYASDRLKNDKEIVLTALGVGSTSQTTRLRYEVFSYASAELRRDREVVIAAIQRCGGRVIMYVSSQELWNDREIIMMAAKDDWRSLNHASPALLSDREIIMKAIEQDGAALMHASEELQGDREIVMTALRSCDQFGKALRYASEDLKNDKEIVLQAVRVTGFSLQYASPTWRGNREVVEVALKNRHYIETSAIIEHVSQELRADRQFIRAAVEDDSYTLYLASKELQMDPDMVALAWETMNERHDYELFRMFHNSSLRCHYIEEMTAVFKGLKARDKTHYFEVADPQTTVQNAERWLSESMEKKWLMREIMPFFGIPPEIGRSVATFAGTEEDQQISSRLLRFGSVLCHTKKGMEVKGRVDIWDDFVADAKTAIDNDSW</sequence>
<evidence type="ECO:0000259" key="1">
    <source>
        <dbReference type="Pfam" id="PF13475"/>
    </source>
</evidence>
<feature type="domain" description="DUF4116" evidence="1">
    <location>
        <begin position="117"/>
        <end position="150"/>
    </location>
</feature>
<dbReference type="Pfam" id="PF13475">
    <property type="entry name" value="DUF4116"/>
    <property type="match status" value="5"/>
</dbReference>
<name>A0A7S2GW86_9STRA</name>
<feature type="domain" description="DUF4116" evidence="1">
    <location>
        <begin position="306"/>
        <end position="359"/>
    </location>
</feature>
<organism evidence="2">
    <name type="scientific">Helicotheca tamesis</name>
    <dbReference type="NCBI Taxonomy" id="374047"/>
    <lineage>
        <taxon>Eukaryota</taxon>
        <taxon>Sar</taxon>
        <taxon>Stramenopiles</taxon>
        <taxon>Ochrophyta</taxon>
        <taxon>Bacillariophyta</taxon>
        <taxon>Mediophyceae</taxon>
        <taxon>Lithodesmiophycidae</taxon>
        <taxon>Lithodesmiales</taxon>
        <taxon>Lithodesmiaceae</taxon>
        <taxon>Helicotheca</taxon>
    </lineage>
</organism>
<protein>
    <recommendedName>
        <fullName evidence="1">DUF4116 domain-containing protein</fullName>
    </recommendedName>
</protein>
<gene>
    <name evidence="2" type="ORF">HTAM1171_LOCUS1877</name>
</gene>
<feature type="domain" description="DUF4116" evidence="1">
    <location>
        <begin position="189"/>
        <end position="225"/>
    </location>
</feature>
<dbReference type="EMBL" id="HBGV01003073">
    <property type="protein sequence ID" value="CAD9473385.1"/>
    <property type="molecule type" value="Transcribed_RNA"/>
</dbReference>
<feature type="domain" description="DUF4116" evidence="1">
    <location>
        <begin position="67"/>
        <end position="114"/>
    </location>
</feature>
<feature type="domain" description="DUF4116" evidence="1">
    <location>
        <begin position="261"/>
        <end position="303"/>
    </location>
</feature>
<evidence type="ECO:0000313" key="2">
    <source>
        <dbReference type="EMBL" id="CAD9473385.1"/>
    </source>
</evidence>